<protein>
    <recommendedName>
        <fullName evidence="10">SOSEKI DIX-like domain-containing protein</fullName>
    </recommendedName>
</protein>
<comment type="subcellular location">
    <subcellularLocation>
        <location evidence="1">Cell membrane</location>
        <topology evidence="1">Peripheral membrane protein</topology>
        <orientation evidence="1">Cytoplasmic side</orientation>
    </subcellularLocation>
</comment>
<evidence type="ECO:0000256" key="3">
    <source>
        <dbReference type="ARBA" id="ARBA00022475"/>
    </source>
</evidence>
<comment type="caution">
    <text evidence="11">The sequence shown here is derived from an EMBL/GenBank/DDBJ whole genome shotgun (WGS) entry which is preliminary data.</text>
</comment>
<evidence type="ECO:0000256" key="2">
    <source>
        <dbReference type="ARBA" id="ARBA00022473"/>
    </source>
</evidence>
<proteinExistence type="inferred from homology"/>
<evidence type="ECO:0000256" key="5">
    <source>
        <dbReference type="ARBA" id="ARBA00023136"/>
    </source>
</evidence>
<feature type="region of interest" description="Disordered" evidence="9">
    <location>
        <begin position="271"/>
        <end position="296"/>
    </location>
</feature>
<dbReference type="InterPro" id="IPR048351">
    <property type="entry name" value="SOK_DIX"/>
</dbReference>
<feature type="compositionally biased region" description="Polar residues" evidence="9">
    <location>
        <begin position="161"/>
        <end position="171"/>
    </location>
</feature>
<feature type="domain" description="SOSEKI DIX-like" evidence="10">
    <location>
        <begin position="35"/>
        <end position="123"/>
    </location>
</feature>
<name>A0ABR2ERL2_9ROSI</name>
<dbReference type="InterPro" id="IPR021182">
    <property type="entry name" value="SOK_magnoliopsida"/>
</dbReference>
<comment type="similarity">
    <text evidence="7">Belongs to the SOSEKI family.</text>
</comment>
<feature type="compositionally biased region" description="Low complexity" evidence="9">
    <location>
        <begin position="278"/>
        <end position="292"/>
    </location>
</feature>
<keyword evidence="3" id="KW-1003">Cell membrane</keyword>
<dbReference type="PANTHER" id="PTHR31083">
    <property type="entry name" value="UPSTREAM OF FLC PROTEIN (DUF966)"/>
    <property type="match status" value="1"/>
</dbReference>
<dbReference type="PIRSF" id="PIRSF031043">
    <property type="entry name" value="UCP031043"/>
    <property type="match status" value="1"/>
</dbReference>
<dbReference type="Proteomes" id="UP001472677">
    <property type="component" value="Unassembled WGS sequence"/>
</dbReference>
<evidence type="ECO:0000256" key="6">
    <source>
        <dbReference type="ARBA" id="ARBA00023306"/>
    </source>
</evidence>
<keyword evidence="4" id="KW-0132">Cell division</keyword>
<gene>
    <name evidence="11" type="ORF">V6N12_058227</name>
</gene>
<dbReference type="InterPro" id="IPR010369">
    <property type="entry name" value="SOK"/>
</dbReference>
<organism evidence="11 12">
    <name type="scientific">Hibiscus sabdariffa</name>
    <name type="common">roselle</name>
    <dbReference type="NCBI Taxonomy" id="183260"/>
    <lineage>
        <taxon>Eukaryota</taxon>
        <taxon>Viridiplantae</taxon>
        <taxon>Streptophyta</taxon>
        <taxon>Embryophyta</taxon>
        <taxon>Tracheophyta</taxon>
        <taxon>Spermatophyta</taxon>
        <taxon>Magnoliopsida</taxon>
        <taxon>eudicotyledons</taxon>
        <taxon>Gunneridae</taxon>
        <taxon>Pentapetalae</taxon>
        <taxon>rosids</taxon>
        <taxon>malvids</taxon>
        <taxon>Malvales</taxon>
        <taxon>Malvaceae</taxon>
        <taxon>Malvoideae</taxon>
        <taxon>Hibiscus</taxon>
    </lineage>
</organism>
<evidence type="ECO:0000256" key="7">
    <source>
        <dbReference type="ARBA" id="ARBA00024211"/>
    </source>
</evidence>
<reference evidence="11 12" key="1">
    <citation type="journal article" date="2024" name="G3 (Bethesda)">
        <title>Genome assembly of Hibiscus sabdariffa L. provides insights into metabolisms of medicinal natural products.</title>
        <authorList>
            <person name="Kim T."/>
        </authorList>
    </citation>
    <scope>NUCLEOTIDE SEQUENCE [LARGE SCALE GENOMIC DNA]</scope>
    <source>
        <strain evidence="11">TK-2024</strain>
        <tissue evidence="11">Old leaves</tissue>
    </source>
</reference>
<feature type="compositionally biased region" description="Polar residues" evidence="9">
    <location>
        <begin position="454"/>
        <end position="475"/>
    </location>
</feature>
<dbReference type="PANTHER" id="PTHR31083:SF6">
    <property type="entry name" value="PROTEIN SOSEKI 3"/>
    <property type="match status" value="1"/>
</dbReference>
<dbReference type="EMBL" id="JBBPBM010000010">
    <property type="protein sequence ID" value="KAK8564644.1"/>
    <property type="molecule type" value="Genomic_DNA"/>
</dbReference>
<evidence type="ECO:0000313" key="12">
    <source>
        <dbReference type="Proteomes" id="UP001472677"/>
    </source>
</evidence>
<feature type="compositionally biased region" description="Polar residues" evidence="9">
    <location>
        <begin position="223"/>
        <end position="233"/>
    </location>
</feature>
<evidence type="ECO:0000256" key="1">
    <source>
        <dbReference type="ARBA" id="ARBA00004413"/>
    </source>
</evidence>
<comment type="subunit">
    <text evidence="8">Homodimer. Forms long polymer filaments with other SOKs proteins polymers (e.g. SOK1, SOK2, SOK3 and SOK4) crucial for polar localization and biological activity. Binds to ANGUSTIFOLIA (AN).</text>
</comment>
<keyword evidence="5" id="KW-0472">Membrane</keyword>
<evidence type="ECO:0000259" key="10">
    <source>
        <dbReference type="Pfam" id="PF06136"/>
    </source>
</evidence>
<feature type="region of interest" description="Disordered" evidence="9">
    <location>
        <begin position="221"/>
        <end position="255"/>
    </location>
</feature>
<keyword evidence="6" id="KW-0131">Cell cycle</keyword>
<evidence type="ECO:0000313" key="11">
    <source>
        <dbReference type="EMBL" id="KAK8564644.1"/>
    </source>
</evidence>
<evidence type="ECO:0000256" key="9">
    <source>
        <dbReference type="SAM" id="MobiDB-lite"/>
    </source>
</evidence>
<dbReference type="Pfam" id="PF06136">
    <property type="entry name" value="SOK"/>
    <property type="match status" value="1"/>
</dbReference>
<keyword evidence="2" id="KW-0217">Developmental protein</keyword>
<evidence type="ECO:0000256" key="4">
    <source>
        <dbReference type="ARBA" id="ARBA00022618"/>
    </source>
</evidence>
<accession>A0ABR2ERL2</accession>
<keyword evidence="12" id="KW-1185">Reference proteome</keyword>
<sequence>MFGSEMVQKCRQVSPERAKVWTEKSPKYYQPNRRVPVVYYLCRNRQFEHPHFIEVPLSSPDGLYLRDVIERLNILRGRGMASLYSWSCKRSYRNGFVWHDLSEDDLILPVHGNEYVLKGSELFEESCSDRFNPVGNSIRFQNLKLLPESPSSSRSQDDYLPSSSLNGNRTKISQDDENSPPANCPTPGSSGESPECRYGNNSSLGCPLSLTEYKVYNSGLADASTQTEENTSQLKRRETCTRGVSTDDGSIEPECNANFENRATDVDMKDNSEICRNSGSSPFTSSGSSSGGKTETLESLIRADASKINSFRILEEEEIRMRTNPRLKATNMLMQFISCGSISVKDHHFSLIQTYRPRFSHSKFSPPLCLSENPKLIGLRLEDKEYFSGSLIETKTHKGHEHATMKRSSSCNADRSCKELDSTEEKEELHLGRTKCIPLSVKASLSKQPRSESMRSPVSDNPRNSSDGIDNSRSA</sequence>
<feature type="region of interest" description="Disordered" evidence="9">
    <location>
        <begin position="147"/>
        <end position="198"/>
    </location>
</feature>
<feature type="region of interest" description="Disordered" evidence="9">
    <location>
        <begin position="442"/>
        <end position="475"/>
    </location>
</feature>
<evidence type="ECO:0000256" key="8">
    <source>
        <dbReference type="ARBA" id="ARBA00046534"/>
    </source>
</evidence>